<feature type="domain" description="CCHC-type" evidence="3">
    <location>
        <begin position="159"/>
        <end position="174"/>
    </location>
</feature>
<dbReference type="SUPFAM" id="SSF57756">
    <property type="entry name" value="Retrovirus zinc finger-like domains"/>
    <property type="match status" value="1"/>
</dbReference>
<dbReference type="EMBL" id="KL198132">
    <property type="protein sequence ID" value="KDQ06539.1"/>
    <property type="molecule type" value="Genomic_DNA"/>
</dbReference>
<dbReference type="GO" id="GO:0008270">
    <property type="term" value="F:zinc ion binding"/>
    <property type="evidence" value="ECO:0007669"/>
    <property type="project" value="UniProtKB-KW"/>
</dbReference>
<proteinExistence type="predicted"/>
<keyword evidence="2" id="KW-0479">Metal-binding</keyword>
<dbReference type="InterPro" id="IPR036875">
    <property type="entry name" value="Znf_CCHC_sf"/>
</dbReference>
<keyword evidence="2" id="KW-0862">Zinc</keyword>
<keyword evidence="5" id="KW-1185">Reference proteome</keyword>
<accession>A0A067LTV8</accession>
<dbReference type="HOGENOM" id="CLU_1402212_0_0_1"/>
<evidence type="ECO:0000313" key="4">
    <source>
        <dbReference type="EMBL" id="KDQ06539.1"/>
    </source>
</evidence>
<dbReference type="InterPro" id="IPR001878">
    <property type="entry name" value="Znf_CCHC"/>
</dbReference>
<dbReference type="Gene3D" id="4.10.60.10">
    <property type="entry name" value="Zinc finger, CCHC-type"/>
    <property type="match status" value="1"/>
</dbReference>
<keyword evidence="1" id="KW-0507">mRNA processing</keyword>
<reference evidence="5" key="1">
    <citation type="journal article" date="2014" name="Proc. Natl. Acad. Sci. U.S.A.">
        <title>Extensive sampling of basidiomycete genomes demonstrates inadequacy of the white-rot/brown-rot paradigm for wood decay fungi.</title>
        <authorList>
            <person name="Riley R."/>
            <person name="Salamov A.A."/>
            <person name="Brown D.W."/>
            <person name="Nagy L.G."/>
            <person name="Floudas D."/>
            <person name="Held B.W."/>
            <person name="Levasseur A."/>
            <person name="Lombard V."/>
            <person name="Morin E."/>
            <person name="Otillar R."/>
            <person name="Lindquist E.A."/>
            <person name="Sun H."/>
            <person name="LaButti K.M."/>
            <person name="Schmutz J."/>
            <person name="Jabbour D."/>
            <person name="Luo H."/>
            <person name="Baker S.E."/>
            <person name="Pisabarro A.G."/>
            <person name="Walton J.D."/>
            <person name="Blanchette R.A."/>
            <person name="Henrissat B."/>
            <person name="Martin F."/>
            <person name="Cullen D."/>
            <person name="Hibbett D.S."/>
            <person name="Grigoriev I.V."/>
        </authorList>
    </citation>
    <scope>NUCLEOTIDE SEQUENCE [LARGE SCALE GENOMIC DNA]</scope>
    <source>
        <strain evidence="5">FD-172 SS1</strain>
    </source>
</reference>
<dbReference type="PANTHER" id="PTHR15503">
    <property type="entry name" value="LDOC1 RELATED"/>
    <property type="match status" value="1"/>
</dbReference>
<protein>
    <recommendedName>
        <fullName evidence="3">CCHC-type domain-containing protein</fullName>
    </recommendedName>
</protein>
<keyword evidence="2" id="KW-0863">Zinc-finger</keyword>
<evidence type="ECO:0000256" key="2">
    <source>
        <dbReference type="PROSITE-ProRule" id="PRU00047"/>
    </source>
</evidence>
<dbReference type="STRING" id="930990.A0A067LTV8"/>
<organism evidence="4 5">
    <name type="scientific">Botryobasidium botryosum (strain FD-172 SS1)</name>
    <dbReference type="NCBI Taxonomy" id="930990"/>
    <lineage>
        <taxon>Eukaryota</taxon>
        <taxon>Fungi</taxon>
        <taxon>Dikarya</taxon>
        <taxon>Basidiomycota</taxon>
        <taxon>Agaricomycotina</taxon>
        <taxon>Agaricomycetes</taxon>
        <taxon>Cantharellales</taxon>
        <taxon>Botryobasidiaceae</taxon>
        <taxon>Botryobasidium</taxon>
    </lineage>
</organism>
<dbReference type="Proteomes" id="UP000027195">
    <property type="component" value="Unassembled WGS sequence"/>
</dbReference>
<dbReference type="SMART" id="SM00343">
    <property type="entry name" value="ZnF_C2HC"/>
    <property type="match status" value="1"/>
</dbReference>
<dbReference type="GO" id="GO:0006397">
    <property type="term" value="P:mRNA processing"/>
    <property type="evidence" value="ECO:0007669"/>
    <property type="project" value="UniProtKB-KW"/>
</dbReference>
<evidence type="ECO:0000313" key="5">
    <source>
        <dbReference type="Proteomes" id="UP000027195"/>
    </source>
</evidence>
<name>A0A067LTV8_BOTB1</name>
<dbReference type="InterPro" id="IPR032567">
    <property type="entry name" value="RTL1-rel"/>
</dbReference>
<dbReference type="InParanoid" id="A0A067LTV8"/>
<dbReference type="Pfam" id="PF00098">
    <property type="entry name" value="zf-CCHC"/>
    <property type="match status" value="1"/>
</dbReference>
<dbReference type="Pfam" id="PF03732">
    <property type="entry name" value="Retrotrans_gag"/>
    <property type="match status" value="1"/>
</dbReference>
<evidence type="ECO:0000256" key="1">
    <source>
        <dbReference type="ARBA" id="ARBA00022664"/>
    </source>
</evidence>
<evidence type="ECO:0000259" key="3">
    <source>
        <dbReference type="PROSITE" id="PS50158"/>
    </source>
</evidence>
<dbReference type="PROSITE" id="PS50158">
    <property type="entry name" value="ZF_CCHC"/>
    <property type="match status" value="1"/>
</dbReference>
<gene>
    <name evidence="4" type="ORF">BOTBODRAFT_181505</name>
</gene>
<dbReference type="PANTHER" id="PTHR15503:SF22">
    <property type="entry name" value="TRANSPOSON TY3-I GAG POLYPROTEIN"/>
    <property type="match status" value="1"/>
</dbReference>
<dbReference type="AlphaFoldDB" id="A0A067LTV8"/>
<dbReference type="InterPro" id="IPR005162">
    <property type="entry name" value="Retrotrans_gag_dom"/>
</dbReference>
<dbReference type="OrthoDB" id="3049938at2759"/>
<sequence>MTDAECAALTWDTFKASFLVIFGDSDRHLKAMTKIRNLRLSRVLHYTTEFSALTGITGWDENALINAFHEGLEDPIKMEIARGVYPTSLTDIVLEAVCLDGRLFEAQKRTTPQRTPAVSYPAHRIQRDPNAMDVDAVRTGPLPRLTDDLRDQLRREGSCFRCRQQGHMARECPNCQGPSGASRVNSVASTPVPNARDEFIRNPHYVHIAPAPAAPAPASITEVSGSAEAGF</sequence>
<dbReference type="GO" id="GO:0003676">
    <property type="term" value="F:nucleic acid binding"/>
    <property type="evidence" value="ECO:0007669"/>
    <property type="project" value="InterPro"/>
</dbReference>